<sequence>MKNNYFIRQIMPTVIVYLIVISLAFLLSLLYHLKFSLAIDLVRFSCPFLIIYLINSFKYTRHRVHLLQQSQPFSPKTPVEYQLTVNYQTLSKTTQLQIHQLRHDEQEQLDHLELYAHEMKNSLAALQSQAADHNQLDRAFVLSAVHETNYYLDLILNEDRLSMGNNDFKFEWINLFKLVNEILKQDASIFISHQLTPETRNLENVQVLTDRKWLRFCLRQLFSNAIKYSTPGQKIEIVWQRNAILIKDFGSGITKHDLPRIYENGFTGENGHQTSHSTGMGLYLVKAVTQKLNFSVQITSEPDQGTTAQLIFSPNYINV</sequence>
<evidence type="ECO:0000256" key="9">
    <source>
        <dbReference type="ARBA" id="ARBA00023012"/>
    </source>
</evidence>
<keyword evidence="9" id="KW-0902">Two-component regulatory system</keyword>
<dbReference type="Gene3D" id="3.30.565.10">
    <property type="entry name" value="Histidine kinase-like ATPase, C-terminal domain"/>
    <property type="match status" value="1"/>
</dbReference>
<evidence type="ECO:0000256" key="12">
    <source>
        <dbReference type="SAM" id="Phobius"/>
    </source>
</evidence>
<dbReference type="AlphaFoldDB" id="C7XTT8"/>
<dbReference type="PROSITE" id="PS50109">
    <property type="entry name" value="HIS_KIN"/>
    <property type="match status" value="1"/>
</dbReference>
<keyword evidence="5" id="KW-0808">Transferase</keyword>
<evidence type="ECO:0000256" key="7">
    <source>
        <dbReference type="ARBA" id="ARBA00022777"/>
    </source>
</evidence>
<evidence type="ECO:0000256" key="4">
    <source>
        <dbReference type="ARBA" id="ARBA00022475"/>
    </source>
</evidence>
<feature type="transmembrane region" description="Helical" evidence="12">
    <location>
        <begin position="12"/>
        <end position="31"/>
    </location>
</feature>
<dbReference type="Pfam" id="PF02518">
    <property type="entry name" value="HATPase_c"/>
    <property type="match status" value="1"/>
</dbReference>
<proteinExistence type="predicted"/>
<protein>
    <recommendedName>
        <fullName evidence="3">histidine kinase</fullName>
        <ecNumber evidence="3">2.7.13.3</ecNumber>
    </recommendedName>
</protein>
<comment type="catalytic activity">
    <reaction evidence="1">
        <text>ATP + protein L-histidine = ADP + protein N-phospho-L-histidine.</text>
        <dbReference type="EC" id="2.7.13.3"/>
    </reaction>
</comment>
<dbReference type="SMART" id="SM00387">
    <property type="entry name" value="HATPase_c"/>
    <property type="match status" value="1"/>
</dbReference>
<reference evidence="14 15" key="1">
    <citation type="submission" date="2009-06" db="EMBL/GenBank/DDBJ databases">
        <title>The Genome Sequence of Lactobacillus coleohominis strain 101-4-CHN.</title>
        <authorList>
            <consortium name="The Broad Institute Genome Sequencing Platform"/>
            <person name="Ward D."/>
            <person name="Young S.K."/>
            <person name="Zeng Q."/>
            <person name="Koehrsen M."/>
            <person name="Alvarado L."/>
            <person name="Berlin A."/>
            <person name="Borenstein D."/>
            <person name="Chen Z."/>
            <person name="Engels R."/>
            <person name="Freedman E."/>
            <person name="Gellesch M."/>
            <person name="Goldberg J."/>
            <person name="Griggs A."/>
            <person name="Gujja S."/>
            <person name="Heiman D."/>
            <person name="Hepburn T."/>
            <person name="Howarth C."/>
            <person name="Jen D."/>
            <person name="Larson L."/>
            <person name="Lewis B."/>
            <person name="Mehta T."/>
            <person name="Park D."/>
            <person name="Pearson M."/>
            <person name="Roberts A."/>
            <person name="Saif S."/>
            <person name="Shea T."/>
            <person name="Shenoy N."/>
            <person name="Sisk P."/>
            <person name="Stolte C."/>
            <person name="Sykes S."/>
            <person name="Walk T."/>
            <person name="White J."/>
            <person name="Yandava C."/>
            <person name="Liu Y."/>
            <person name="Xu Q."/>
            <person name="Lander E."/>
            <person name="Nusbaum C."/>
            <person name="Galagan J."/>
            <person name="Birren B."/>
        </authorList>
    </citation>
    <scope>NUCLEOTIDE SEQUENCE [LARGE SCALE GENOMIC DNA]</scope>
    <source>
        <strain evidence="14 15">101-4-CHN</strain>
    </source>
</reference>
<dbReference type="RefSeq" id="WP_006915842.1">
    <property type="nucleotide sequence ID" value="NZ_GG698802.1"/>
</dbReference>
<evidence type="ECO:0000256" key="10">
    <source>
        <dbReference type="ARBA" id="ARBA00023136"/>
    </source>
</evidence>
<dbReference type="PANTHER" id="PTHR45453:SF2">
    <property type="entry name" value="HISTIDINE KINASE"/>
    <property type="match status" value="1"/>
</dbReference>
<name>C7XTT8_9LACO</name>
<dbReference type="EC" id="2.7.13.3" evidence="3"/>
<evidence type="ECO:0000256" key="1">
    <source>
        <dbReference type="ARBA" id="ARBA00000085"/>
    </source>
</evidence>
<evidence type="ECO:0000256" key="8">
    <source>
        <dbReference type="ARBA" id="ARBA00022989"/>
    </source>
</evidence>
<dbReference type="STRING" id="575594.HMPREF0501_00104"/>
<evidence type="ECO:0000313" key="14">
    <source>
        <dbReference type="EMBL" id="EEU30699.1"/>
    </source>
</evidence>
<evidence type="ECO:0000256" key="11">
    <source>
        <dbReference type="SAM" id="Coils"/>
    </source>
</evidence>
<keyword evidence="4" id="KW-1003">Cell membrane</keyword>
<dbReference type="InterPro" id="IPR003594">
    <property type="entry name" value="HATPase_dom"/>
</dbReference>
<dbReference type="SUPFAM" id="SSF55874">
    <property type="entry name" value="ATPase domain of HSP90 chaperone/DNA topoisomerase II/histidine kinase"/>
    <property type="match status" value="1"/>
</dbReference>
<evidence type="ECO:0000313" key="15">
    <source>
        <dbReference type="Proteomes" id="UP000003987"/>
    </source>
</evidence>
<dbReference type="GO" id="GO:0004721">
    <property type="term" value="F:phosphoprotein phosphatase activity"/>
    <property type="evidence" value="ECO:0007669"/>
    <property type="project" value="TreeGrafter"/>
</dbReference>
<dbReference type="Proteomes" id="UP000003987">
    <property type="component" value="Unassembled WGS sequence"/>
</dbReference>
<dbReference type="InterPro" id="IPR050351">
    <property type="entry name" value="BphY/WalK/GraS-like"/>
</dbReference>
<dbReference type="InterPro" id="IPR005467">
    <property type="entry name" value="His_kinase_dom"/>
</dbReference>
<keyword evidence="7 14" id="KW-0418">Kinase</keyword>
<gene>
    <name evidence="14" type="ORF">HMPREF0501_00104</name>
</gene>
<dbReference type="OrthoDB" id="9780487at2"/>
<evidence type="ECO:0000256" key="5">
    <source>
        <dbReference type="ARBA" id="ARBA00022679"/>
    </source>
</evidence>
<evidence type="ECO:0000256" key="6">
    <source>
        <dbReference type="ARBA" id="ARBA00022692"/>
    </source>
</evidence>
<dbReference type="eggNOG" id="COG2205">
    <property type="taxonomic scope" value="Bacteria"/>
</dbReference>
<keyword evidence="8 12" id="KW-1133">Transmembrane helix</keyword>
<keyword evidence="10 12" id="KW-0472">Membrane</keyword>
<evidence type="ECO:0000256" key="2">
    <source>
        <dbReference type="ARBA" id="ARBA00004651"/>
    </source>
</evidence>
<dbReference type="PANTHER" id="PTHR45453">
    <property type="entry name" value="PHOSPHATE REGULON SENSOR PROTEIN PHOR"/>
    <property type="match status" value="1"/>
</dbReference>
<keyword evidence="11" id="KW-0175">Coiled coil</keyword>
<dbReference type="GO" id="GO:0005886">
    <property type="term" value="C:plasma membrane"/>
    <property type="evidence" value="ECO:0007669"/>
    <property type="project" value="UniProtKB-SubCell"/>
</dbReference>
<feature type="coiled-coil region" evidence="11">
    <location>
        <begin position="109"/>
        <end position="136"/>
    </location>
</feature>
<accession>C7XTT8</accession>
<dbReference type="InterPro" id="IPR036890">
    <property type="entry name" value="HATPase_C_sf"/>
</dbReference>
<comment type="subcellular location">
    <subcellularLocation>
        <location evidence="2">Cell membrane</location>
        <topology evidence="2">Multi-pass membrane protein</topology>
    </subcellularLocation>
</comment>
<evidence type="ECO:0000256" key="3">
    <source>
        <dbReference type="ARBA" id="ARBA00012438"/>
    </source>
</evidence>
<keyword evidence="15" id="KW-1185">Reference proteome</keyword>
<keyword evidence="6 12" id="KW-0812">Transmembrane</keyword>
<feature type="domain" description="Histidine kinase" evidence="13">
    <location>
        <begin position="114"/>
        <end position="316"/>
    </location>
</feature>
<dbReference type="EMBL" id="GG698802">
    <property type="protein sequence ID" value="EEU30699.1"/>
    <property type="molecule type" value="Genomic_DNA"/>
</dbReference>
<evidence type="ECO:0000259" key="13">
    <source>
        <dbReference type="PROSITE" id="PS50109"/>
    </source>
</evidence>
<dbReference type="HOGENOM" id="CLU_000445_13_0_9"/>
<dbReference type="GO" id="GO:0000155">
    <property type="term" value="F:phosphorelay sensor kinase activity"/>
    <property type="evidence" value="ECO:0007669"/>
    <property type="project" value="TreeGrafter"/>
</dbReference>
<dbReference type="GO" id="GO:0016036">
    <property type="term" value="P:cellular response to phosphate starvation"/>
    <property type="evidence" value="ECO:0007669"/>
    <property type="project" value="TreeGrafter"/>
</dbReference>
<organism evidence="14 15">
    <name type="scientific">Limosilactobacillus coleohominis 101-4-CHN</name>
    <dbReference type="NCBI Taxonomy" id="575594"/>
    <lineage>
        <taxon>Bacteria</taxon>
        <taxon>Bacillati</taxon>
        <taxon>Bacillota</taxon>
        <taxon>Bacilli</taxon>
        <taxon>Lactobacillales</taxon>
        <taxon>Lactobacillaceae</taxon>
        <taxon>Limosilactobacillus</taxon>
    </lineage>
</organism>